<dbReference type="AlphaFoldDB" id="A0A3F3IRY8"/>
<feature type="domain" description="HTH Mu-type" evidence="2">
    <location>
        <begin position="1"/>
        <end position="68"/>
    </location>
</feature>
<dbReference type="InterPro" id="IPR009061">
    <property type="entry name" value="DNA-bd_dom_put_sf"/>
</dbReference>
<name>A0A3F3IRY8_SALER</name>
<dbReference type="Pfam" id="PF02316">
    <property type="entry name" value="HTH_Tnp_Mu_1"/>
    <property type="match status" value="1"/>
</dbReference>
<dbReference type="Gene3D" id="3.30.420.10">
    <property type="entry name" value="Ribonuclease H-like superfamily/Ribonuclease H"/>
    <property type="match status" value="1"/>
</dbReference>
<dbReference type="GO" id="GO:0003677">
    <property type="term" value="F:DNA binding"/>
    <property type="evidence" value="ECO:0007669"/>
    <property type="project" value="InterPro"/>
</dbReference>
<dbReference type="Proteomes" id="UP000852880">
    <property type="component" value="Unassembled WGS sequence"/>
</dbReference>
<dbReference type="GO" id="GO:0015074">
    <property type="term" value="P:DNA integration"/>
    <property type="evidence" value="ECO:0007669"/>
    <property type="project" value="InterPro"/>
</dbReference>
<dbReference type="SUPFAM" id="SSF46955">
    <property type="entry name" value="Putative DNA-binding domain"/>
    <property type="match status" value="1"/>
</dbReference>
<dbReference type="InterPro" id="IPR009004">
    <property type="entry name" value="Transposase_Mu_C"/>
</dbReference>
<dbReference type="PROSITE" id="PS51702">
    <property type="entry name" value="HTH_MU"/>
    <property type="match status" value="1"/>
</dbReference>
<feature type="domain" description="Integrase catalytic" evidence="1">
    <location>
        <begin position="299"/>
        <end position="520"/>
    </location>
</feature>
<dbReference type="Gene3D" id="2.30.30.130">
    <property type="entry name" value="Transposase, Mu, C-terminal"/>
    <property type="match status" value="1"/>
</dbReference>
<dbReference type="PROSITE" id="PS50994">
    <property type="entry name" value="INTEGRASE"/>
    <property type="match status" value="1"/>
</dbReference>
<proteinExistence type="predicted"/>
<evidence type="ECO:0000313" key="3">
    <source>
        <dbReference type="EMBL" id="OEH98443.1"/>
    </source>
</evidence>
<evidence type="ECO:0000259" key="2">
    <source>
        <dbReference type="PROSITE" id="PS51702"/>
    </source>
</evidence>
<protein>
    <submittedName>
        <fullName evidence="3">Transposase</fullName>
    </submittedName>
</protein>
<dbReference type="EMBL" id="MJEL01000009">
    <property type="protein sequence ID" value="OEH98443.1"/>
    <property type="molecule type" value="Genomic_DNA"/>
</dbReference>
<reference evidence="3" key="1">
    <citation type="submission" date="2016-09" db="EMBL/GenBank/DDBJ databases">
        <title>Whole Genome Sequencing of Salmonella enterica subsp. enterica serovar Nottingham.</title>
        <authorList>
            <person name="Zheng J."/>
            <person name="Wang H."/>
        </authorList>
    </citation>
    <scope>NUCLEOTIDE SEQUENCE [LARGE SCALE GENOMIC DNA]</scope>
    <source>
        <strain evidence="3">CFSAN055411</strain>
    </source>
</reference>
<dbReference type="InterPro" id="IPR036388">
    <property type="entry name" value="WH-like_DNA-bd_sf"/>
</dbReference>
<dbReference type="InterPro" id="IPR015378">
    <property type="entry name" value="Transposase-like_Mu_C"/>
</dbReference>
<organism evidence="3">
    <name type="scientific">Salmonella enterica</name>
    <name type="common">Salmonella choleraesuis</name>
    <dbReference type="NCBI Taxonomy" id="28901"/>
    <lineage>
        <taxon>Bacteria</taxon>
        <taxon>Pseudomonadati</taxon>
        <taxon>Pseudomonadota</taxon>
        <taxon>Gammaproteobacteria</taxon>
        <taxon>Enterobacterales</taxon>
        <taxon>Enterobacteriaceae</taxon>
        <taxon>Salmonella</taxon>
    </lineage>
</organism>
<dbReference type="InterPro" id="IPR001584">
    <property type="entry name" value="Integrase_cat-core"/>
</dbReference>
<accession>A0A3F3IRY8</accession>
<dbReference type="InterPro" id="IPR012337">
    <property type="entry name" value="RNaseH-like_sf"/>
</dbReference>
<dbReference type="Gene3D" id="1.10.10.10">
    <property type="entry name" value="Winged helix-like DNA-binding domain superfamily/Winged helix DNA-binding domain"/>
    <property type="match status" value="1"/>
</dbReference>
<evidence type="ECO:0000259" key="1">
    <source>
        <dbReference type="PROSITE" id="PS50994"/>
    </source>
</evidence>
<dbReference type="InterPro" id="IPR036397">
    <property type="entry name" value="RNaseH_sf"/>
</dbReference>
<dbReference type="RefSeq" id="WP_069721208.1">
    <property type="nucleotide sequence ID" value="NZ_MJEL01000009.1"/>
</dbReference>
<gene>
    <name evidence="3" type="ORF">BH006_17435</name>
</gene>
<dbReference type="SUPFAM" id="SSF53098">
    <property type="entry name" value="Ribonuclease H-like"/>
    <property type="match status" value="1"/>
</dbReference>
<sequence length="706" mass="79731">MFFSVNDLTGVPGLPGTVQGIRWTLNRATEQHPEWRRKRAGSKAFEYHIDCLPAEVQKVLRERHLKQLMATSAPASDVPAVVKARTPKNPDDVRKIDVYRKCPALMEEKLAELTEKQRRTADARMVLAAEVLRIEADSGLPRLKVINSLVNSARAEELPEHLQLAASQANAKPGAGRFISRDPLYQWVLSYLQAQTAAERLLLLAPGKRQPLKPEQIPWLGDFLAHYSTPNGVPVSEAYDDFKAEWQQRYAGQPYMLDAMPGYDAVRYALDKLPAFVKQRGRVTGIKARQIEGFVRRDWCSLPVNYVWIGDGHGIKMRCLHPVHGQPFSPEVTFVIDGACRYITGWSLALAENTMAVAGAIKHGIQNCGKPFLYYSDNGPGETGQALDAEITGILPRLGIDHPTGIAGNAQGRGIIERLNRTLPVRIARKYPTYFGKGADQENQRVLVKDLKSAFNAMEKGNELNARQRKALEQIPSFAQVYEAIAEGVEWYNNREHSELPKKPGSGRHYTPAEFRRYKLEKEETEIEYLSPFELRDMFMHRVIRTVNRCEIKIVNNIYYATELRPEHGNKVFVDFDIHDAEKVIIRRLDGSFICEAVWNANKRLAFPVTAEYVAQQARLKGRRARGEAIIREAEAEARGVLDTAREPEPLPGNTYVPTPACIPAGNVVLVQEQEEDEDYATQETFGRGLRLWIEEQEEQDPFGDE</sequence>
<dbReference type="SUPFAM" id="SSF50610">
    <property type="entry name" value="mu transposase, C-terminal domain"/>
    <property type="match status" value="1"/>
</dbReference>
<comment type="caution">
    <text evidence="3">The sequence shown here is derived from an EMBL/GenBank/DDBJ whole genome shotgun (WGS) entry which is preliminary data.</text>
</comment>
<dbReference type="InterPro" id="IPR003314">
    <property type="entry name" value="Mu-type_HTH"/>
</dbReference>
<dbReference type="Pfam" id="PF09299">
    <property type="entry name" value="Mu-transpos_C"/>
    <property type="match status" value="1"/>
</dbReference>